<gene>
    <name evidence="2" type="ORF">DdX_03874</name>
</gene>
<evidence type="ECO:0000256" key="1">
    <source>
        <dbReference type="SAM" id="SignalP"/>
    </source>
</evidence>
<feature type="chain" id="PRO_5041991192" evidence="1">
    <location>
        <begin position="30"/>
        <end position="150"/>
    </location>
</feature>
<dbReference type="AlphaFoldDB" id="A0AAD4NG32"/>
<name>A0AAD4NG32_9BILA</name>
<dbReference type="CDD" id="cd00117">
    <property type="entry name" value="TFP"/>
    <property type="match status" value="1"/>
</dbReference>
<accession>A0AAD4NG32</accession>
<evidence type="ECO:0000313" key="3">
    <source>
        <dbReference type="Proteomes" id="UP001201812"/>
    </source>
</evidence>
<proteinExistence type="predicted"/>
<evidence type="ECO:0000313" key="2">
    <source>
        <dbReference type="EMBL" id="KAI1723703.1"/>
    </source>
</evidence>
<dbReference type="Proteomes" id="UP001201812">
    <property type="component" value="Unassembled WGS sequence"/>
</dbReference>
<comment type="caution">
    <text evidence="2">The sequence shown here is derived from an EMBL/GenBank/DDBJ whole genome shotgun (WGS) entry which is preliminary data.</text>
</comment>
<keyword evidence="1" id="KW-0732">Signal</keyword>
<protein>
    <submittedName>
        <fullName evidence="2">Uncharacterized protein</fullName>
    </submittedName>
</protein>
<feature type="signal peptide" evidence="1">
    <location>
        <begin position="1"/>
        <end position="29"/>
    </location>
</feature>
<organism evidence="2 3">
    <name type="scientific">Ditylenchus destructor</name>
    <dbReference type="NCBI Taxonomy" id="166010"/>
    <lineage>
        <taxon>Eukaryota</taxon>
        <taxon>Metazoa</taxon>
        <taxon>Ecdysozoa</taxon>
        <taxon>Nematoda</taxon>
        <taxon>Chromadorea</taxon>
        <taxon>Rhabditida</taxon>
        <taxon>Tylenchina</taxon>
        <taxon>Tylenchomorpha</taxon>
        <taxon>Sphaerularioidea</taxon>
        <taxon>Anguinidae</taxon>
        <taxon>Anguininae</taxon>
        <taxon>Ditylenchus</taxon>
    </lineage>
</organism>
<sequence length="150" mass="16151">MLTNISGTALSMIFALITICLFQSSEVHGLSCYQGQTMMGQAVNSSLLTPCTFNAFTCVKQEDFNSRIVQRGCQTNNCTNQQGQYSSAPICTNMTQPPYLQQCCCYGDGCNSAPSQMAILGGWPGQLLFGIGAIMLGLSQTSISFKKNNN</sequence>
<reference evidence="2" key="1">
    <citation type="submission" date="2022-01" db="EMBL/GenBank/DDBJ databases">
        <title>Genome Sequence Resource for Two Populations of Ditylenchus destructor, the Migratory Endoparasitic Phytonematode.</title>
        <authorList>
            <person name="Zhang H."/>
            <person name="Lin R."/>
            <person name="Xie B."/>
        </authorList>
    </citation>
    <scope>NUCLEOTIDE SEQUENCE</scope>
    <source>
        <strain evidence="2">BazhouSP</strain>
    </source>
</reference>
<keyword evidence="3" id="KW-1185">Reference proteome</keyword>
<dbReference type="EMBL" id="JAKKPZ010000003">
    <property type="protein sequence ID" value="KAI1723703.1"/>
    <property type="molecule type" value="Genomic_DNA"/>
</dbReference>